<keyword evidence="4" id="KW-1185">Reference proteome</keyword>
<evidence type="ECO:0000313" key="4">
    <source>
        <dbReference type="Proteomes" id="UP000198406"/>
    </source>
</evidence>
<feature type="signal peptide" evidence="2">
    <location>
        <begin position="1"/>
        <end position="22"/>
    </location>
</feature>
<sequence length="288" mass="32700">MQRIFILRASIYLFTLVPLSKALSTARARVQFQPSPVEIENFTLSFPLTWQRRFLSSVPYREKALDNINVSLRDFCFIRGSSSSGKSTLLKAIWNQTQQSTTTGGTVTGTVTLVATPDCEPAIPIYLDQKPPYEARLRIKEVLDQQWSGNEDILDKTTREEITSLFADYLGLQRGQNDDWLHKKPSQFSPSETYRFTLLLACLQSSCSSDIRRTEDDKVLLPAPIFLLDEWMDTETSTVIQAVQQGLWTLVQATGALVATVSHKPERWRRDQISQTITLNAGKIMYVE</sequence>
<comment type="caution">
    <text evidence="3">The sequence shown here is derived from an EMBL/GenBank/DDBJ whole genome shotgun (WGS) entry which is preliminary data.</text>
</comment>
<evidence type="ECO:0008006" key="5">
    <source>
        <dbReference type="Google" id="ProtNLM"/>
    </source>
</evidence>
<name>A0A1Z5KBU2_FISSO</name>
<dbReference type="Proteomes" id="UP000198406">
    <property type="component" value="Unassembled WGS sequence"/>
</dbReference>
<protein>
    <recommendedName>
        <fullName evidence="5">ABC transporter domain-containing protein</fullName>
    </recommendedName>
</protein>
<dbReference type="InParanoid" id="A0A1Z5KBU2"/>
<dbReference type="OrthoDB" id="49028at2759"/>
<evidence type="ECO:0000256" key="2">
    <source>
        <dbReference type="SAM" id="SignalP"/>
    </source>
</evidence>
<evidence type="ECO:0000313" key="3">
    <source>
        <dbReference type="EMBL" id="GAX23743.1"/>
    </source>
</evidence>
<reference evidence="3 4" key="1">
    <citation type="journal article" date="2015" name="Plant Cell">
        <title>Oil accumulation by the oleaginous diatom Fistulifera solaris as revealed by the genome and transcriptome.</title>
        <authorList>
            <person name="Tanaka T."/>
            <person name="Maeda Y."/>
            <person name="Veluchamy A."/>
            <person name="Tanaka M."/>
            <person name="Abida H."/>
            <person name="Marechal E."/>
            <person name="Bowler C."/>
            <person name="Muto M."/>
            <person name="Sunaga Y."/>
            <person name="Tanaka M."/>
            <person name="Yoshino T."/>
            <person name="Taniguchi T."/>
            <person name="Fukuda Y."/>
            <person name="Nemoto M."/>
            <person name="Matsumoto M."/>
            <person name="Wong P.S."/>
            <person name="Aburatani S."/>
            <person name="Fujibuchi W."/>
        </authorList>
    </citation>
    <scope>NUCLEOTIDE SEQUENCE [LARGE SCALE GENOMIC DNA]</scope>
    <source>
        <strain evidence="3 4">JPCC DA0580</strain>
    </source>
</reference>
<dbReference type="SUPFAM" id="SSF52540">
    <property type="entry name" value="P-loop containing nucleoside triphosphate hydrolases"/>
    <property type="match status" value="1"/>
</dbReference>
<dbReference type="AlphaFoldDB" id="A0A1Z5KBU2"/>
<dbReference type="EMBL" id="BDSP01000203">
    <property type="protein sequence ID" value="GAX23743.1"/>
    <property type="molecule type" value="Genomic_DNA"/>
</dbReference>
<accession>A0A1Z5KBU2</accession>
<keyword evidence="1" id="KW-0813">Transport</keyword>
<dbReference type="Gene3D" id="3.40.50.300">
    <property type="entry name" value="P-loop containing nucleotide triphosphate hydrolases"/>
    <property type="match status" value="1"/>
</dbReference>
<dbReference type="InterPro" id="IPR050166">
    <property type="entry name" value="ABC_transporter_ATP-bind"/>
</dbReference>
<dbReference type="PANTHER" id="PTHR42788">
    <property type="entry name" value="TAURINE IMPORT ATP-BINDING PROTEIN-RELATED"/>
    <property type="match status" value="1"/>
</dbReference>
<keyword evidence="2" id="KW-0732">Signal</keyword>
<evidence type="ECO:0000256" key="1">
    <source>
        <dbReference type="ARBA" id="ARBA00022448"/>
    </source>
</evidence>
<feature type="chain" id="PRO_5012080187" description="ABC transporter domain-containing protein" evidence="2">
    <location>
        <begin position="23"/>
        <end position="288"/>
    </location>
</feature>
<organism evidence="3 4">
    <name type="scientific">Fistulifera solaris</name>
    <name type="common">Oleaginous diatom</name>
    <dbReference type="NCBI Taxonomy" id="1519565"/>
    <lineage>
        <taxon>Eukaryota</taxon>
        <taxon>Sar</taxon>
        <taxon>Stramenopiles</taxon>
        <taxon>Ochrophyta</taxon>
        <taxon>Bacillariophyta</taxon>
        <taxon>Bacillariophyceae</taxon>
        <taxon>Bacillariophycidae</taxon>
        <taxon>Naviculales</taxon>
        <taxon>Naviculaceae</taxon>
        <taxon>Fistulifera</taxon>
    </lineage>
</organism>
<gene>
    <name evidence="3" type="ORF">FisN_12Hh321</name>
</gene>
<dbReference type="PANTHER" id="PTHR42788:SF13">
    <property type="entry name" value="ALIPHATIC SULFONATES IMPORT ATP-BINDING PROTEIN SSUB"/>
    <property type="match status" value="1"/>
</dbReference>
<proteinExistence type="predicted"/>
<dbReference type="InterPro" id="IPR027417">
    <property type="entry name" value="P-loop_NTPase"/>
</dbReference>